<gene>
    <name evidence="9" type="ORF">SAMN04487850_0798</name>
</gene>
<dbReference type="Proteomes" id="UP000199373">
    <property type="component" value="Unassembled WGS sequence"/>
</dbReference>
<keyword evidence="3 6" id="KW-0732">Signal</keyword>
<dbReference type="PROSITE" id="PS51257">
    <property type="entry name" value="PROKAR_LIPOPROTEIN"/>
    <property type="match status" value="1"/>
</dbReference>
<keyword evidence="5" id="KW-0998">Cell outer membrane</keyword>
<keyword evidence="4" id="KW-0472">Membrane</keyword>
<proteinExistence type="inferred from homology"/>
<dbReference type="InterPro" id="IPR012944">
    <property type="entry name" value="SusD_RagB_dom"/>
</dbReference>
<dbReference type="InterPro" id="IPR011990">
    <property type="entry name" value="TPR-like_helical_dom_sf"/>
</dbReference>
<accession>A0A1I0MN23</accession>
<dbReference type="EMBL" id="FOIQ01000001">
    <property type="protein sequence ID" value="SEV89585.1"/>
    <property type="molecule type" value="Genomic_DNA"/>
</dbReference>
<evidence type="ECO:0000256" key="1">
    <source>
        <dbReference type="ARBA" id="ARBA00004442"/>
    </source>
</evidence>
<dbReference type="Gene3D" id="1.25.40.390">
    <property type="match status" value="1"/>
</dbReference>
<feature type="domain" description="SusD-like N-terminal" evidence="8">
    <location>
        <begin position="27"/>
        <end position="226"/>
    </location>
</feature>
<feature type="domain" description="RagB/SusD" evidence="7">
    <location>
        <begin position="317"/>
        <end position="589"/>
    </location>
</feature>
<dbReference type="SUPFAM" id="SSF48452">
    <property type="entry name" value="TPR-like"/>
    <property type="match status" value="1"/>
</dbReference>
<evidence type="ECO:0000256" key="3">
    <source>
        <dbReference type="ARBA" id="ARBA00022729"/>
    </source>
</evidence>
<feature type="chain" id="PRO_5011652169" evidence="6">
    <location>
        <begin position="19"/>
        <end position="589"/>
    </location>
</feature>
<evidence type="ECO:0000256" key="4">
    <source>
        <dbReference type="ARBA" id="ARBA00023136"/>
    </source>
</evidence>
<comment type="similarity">
    <text evidence="2">Belongs to the SusD family.</text>
</comment>
<dbReference type="AlphaFoldDB" id="A0A1I0MN23"/>
<evidence type="ECO:0000313" key="10">
    <source>
        <dbReference type="Proteomes" id="UP000199373"/>
    </source>
</evidence>
<evidence type="ECO:0000313" key="9">
    <source>
        <dbReference type="EMBL" id="SEV89585.1"/>
    </source>
</evidence>
<keyword evidence="10" id="KW-1185">Reference proteome</keyword>
<evidence type="ECO:0000259" key="7">
    <source>
        <dbReference type="Pfam" id="PF07980"/>
    </source>
</evidence>
<evidence type="ECO:0000259" key="8">
    <source>
        <dbReference type="Pfam" id="PF14322"/>
    </source>
</evidence>
<dbReference type="Pfam" id="PF14322">
    <property type="entry name" value="SusD-like_3"/>
    <property type="match status" value="1"/>
</dbReference>
<comment type="subcellular location">
    <subcellularLocation>
        <location evidence="1">Cell outer membrane</location>
    </subcellularLocation>
</comment>
<dbReference type="RefSeq" id="WP_091899843.1">
    <property type="nucleotide sequence ID" value="NZ_FOIQ01000001.1"/>
</dbReference>
<dbReference type="Pfam" id="PF07980">
    <property type="entry name" value="SusD_RagB"/>
    <property type="match status" value="1"/>
</dbReference>
<feature type="signal peptide" evidence="6">
    <location>
        <begin position="1"/>
        <end position="18"/>
    </location>
</feature>
<evidence type="ECO:0000256" key="2">
    <source>
        <dbReference type="ARBA" id="ARBA00006275"/>
    </source>
</evidence>
<dbReference type="GO" id="GO:0009279">
    <property type="term" value="C:cell outer membrane"/>
    <property type="evidence" value="ECO:0007669"/>
    <property type="project" value="UniProtKB-SubCell"/>
</dbReference>
<sequence>MKRIIIGALMGLAATATSISLTSCGDDFLDVDAYSIVSPEGVYSDKENVFKGLMGVYYSLLGASDYYIKPHPALANYPTLDVQADGWDAEMSSHSWTVESKSAFFENAWIYSYKTVVACNLFLRDLEGVDEHVMSASEKAVYEAETRAIRGSAYYYLTINFSRVPMLMTGETYQTSPTKPRPESDDEAWQTILSDFEYAASVLDWKPADGMTGRFTKGAALAYAGKACMYLGDFNKAKDYYKQIIENGTIQLNPCYAMTSWVDNPGNVEALWEISFPKFPGMGWDVWTWAKNSDCRYFGMQTKAREFGGWGDSFTSYELVRSFEPGDKRKTYSIVGWHGDKGDTNPYTGDIIGTTEAFQSWFLSNAEGNPNNHGTKWWRTNDVYSAHSVNLYRFGGALLDYAECCFRTGDEQAGWNAIAQIRNRAWGNLEVGYDPDEASGSYLPFPKELLNTQTVSVPDAQAHYAKYAKEKGYTSPIWMVALFQERRKELYYEFSLWYDLCRCNFVEEWLNCEYPKNNGATFYNTATGKYYIPSGNDYNEPWNNASEAERASMIPVTPRKWDWNPIHLVYPIPTSELTANTECVQNTGY</sequence>
<protein>
    <submittedName>
        <fullName evidence="9">Starch-binding associating with outer membrane</fullName>
    </submittedName>
</protein>
<evidence type="ECO:0000256" key="6">
    <source>
        <dbReference type="SAM" id="SignalP"/>
    </source>
</evidence>
<name>A0A1I0MN23_9BACT</name>
<evidence type="ECO:0000256" key="5">
    <source>
        <dbReference type="ARBA" id="ARBA00023237"/>
    </source>
</evidence>
<dbReference type="InterPro" id="IPR033985">
    <property type="entry name" value="SusD-like_N"/>
</dbReference>
<organism evidence="9 10">
    <name type="scientific">Prevotella aff. ruminicola Tc2-24</name>
    <dbReference type="NCBI Taxonomy" id="81582"/>
    <lineage>
        <taxon>Bacteria</taxon>
        <taxon>Pseudomonadati</taxon>
        <taxon>Bacteroidota</taxon>
        <taxon>Bacteroidia</taxon>
        <taxon>Bacteroidales</taxon>
        <taxon>Prevotellaceae</taxon>
        <taxon>Prevotella</taxon>
    </lineage>
</organism>
<reference evidence="9 10" key="1">
    <citation type="submission" date="2016-10" db="EMBL/GenBank/DDBJ databases">
        <authorList>
            <person name="de Groot N.N."/>
        </authorList>
    </citation>
    <scope>NUCLEOTIDE SEQUENCE [LARGE SCALE GENOMIC DNA]</scope>
    <source>
        <strain evidence="9 10">TC2-24</strain>
    </source>
</reference>